<evidence type="ECO:0000256" key="4">
    <source>
        <dbReference type="ARBA" id="ARBA00023015"/>
    </source>
</evidence>
<dbReference type="GO" id="GO:0006357">
    <property type="term" value="P:regulation of transcription by RNA polymerase II"/>
    <property type="evidence" value="ECO:0007669"/>
    <property type="project" value="TreeGrafter"/>
</dbReference>
<dbReference type="PANTHER" id="PTHR10015:SF322">
    <property type="entry name" value="HEAT STRESS TRANSCRIPTION FACTOR A-7A"/>
    <property type="match status" value="1"/>
</dbReference>
<dbReference type="GO" id="GO:0003700">
    <property type="term" value="F:DNA-binding transcription factor activity"/>
    <property type="evidence" value="ECO:0007669"/>
    <property type="project" value="InterPro"/>
</dbReference>
<organism evidence="13 14">
    <name type="scientific">Striga hermonthica</name>
    <name type="common">Purple witchweed</name>
    <name type="synonym">Buchnera hermonthica</name>
    <dbReference type="NCBI Taxonomy" id="68872"/>
    <lineage>
        <taxon>Eukaryota</taxon>
        <taxon>Viridiplantae</taxon>
        <taxon>Streptophyta</taxon>
        <taxon>Embryophyta</taxon>
        <taxon>Tracheophyta</taxon>
        <taxon>Spermatophyta</taxon>
        <taxon>Magnoliopsida</taxon>
        <taxon>eudicotyledons</taxon>
        <taxon>Gunneridae</taxon>
        <taxon>Pentapetalae</taxon>
        <taxon>asterids</taxon>
        <taxon>lamiids</taxon>
        <taxon>Lamiales</taxon>
        <taxon>Orobanchaceae</taxon>
        <taxon>Buchnereae</taxon>
        <taxon>Striga</taxon>
    </lineage>
</organism>
<dbReference type="GO" id="GO:0005634">
    <property type="term" value="C:nucleus"/>
    <property type="evidence" value="ECO:0007669"/>
    <property type="project" value="UniProtKB-SubCell"/>
</dbReference>
<evidence type="ECO:0000256" key="2">
    <source>
        <dbReference type="ARBA" id="ARBA00011233"/>
    </source>
</evidence>
<dbReference type="Pfam" id="PF00447">
    <property type="entry name" value="HSF_DNA-bind"/>
    <property type="match status" value="1"/>
</dbReference>
<dbReference type="InterPro" id="IPR036388">
    <property type="entry name" value="WH-like_DNA-bd_sf"/>
</dbReference>
<dbReference type="FunFam" id="1.10.10.10:FF:000037">
    <property type="entry name" value="Heat stress transcription factor B-4"/>
    <property type="match status" value="1"/>
</dbReference>
<dbReference type="SMART" id="SM00415">
    <property type="entry name" value="HSF"/>
    <property type="match status" value="1"/>
</dbReference>
<keyword evidence="14" id="KW-1185">Reference proteome</keyword>
<dbReference type="InterPro" id="IPR036390">
    <property type="entry name" value="WH_DNA-bd_sf"/>
</dbReference>
<dbReference type="OrthoDB" id="60033at2759"/>
<evidence type="ECO:0000256" key="7">
    <source>
        <dbReference type="ARBA" id="ARBA00023163"/>
    </source>
</evidence>
<keyword evidence="5" id="KW-0346">Stress response</keyword>
<evidence type="ECO:0000259" key="12">
    <source>
        <dbReference type="SMART" id="SM00415"/>
    </source>
</evidence>
<reference evidence="13" key="1">
    <citation type="submission" date="2019-12" db="EMBL/GenBank/DDBJ databases">
        <authorList>
            <person name="Scholes J."/>
        </authorList>
    </citation>
    <scope>NUCLEOTIDE SEQUENCE</scope>
</reference>
<proteinExistence type="inferred from homology"/>
<evidence type="ECO:0000256" key="9">
    <source>
        <dbReference type="RuleBase" id="RU004020"/>
    </source>
</evidence>
<keyword evidence="4" id="KW-0805">Transcription regulation</keyword>
<keyword evidence="6" id="KW-0238">DNA-binding</keyword>
<dbReference type="Proteomes" id="UP001153555">
    <property type="component" value="Unassembled WGS sequence"/>
</dbReference>
<dbReference type="PANTHER" id="PTHR10015">
    <property type="entry name" value="HEAT SHOCK TRANSCRIPTION FACTOR"/>
    <property type="match status" value="1"/>
</dbReference>
<name>A0A9N7NTW0_STRHE</name>
<dbReference type="SUPFAM" id="SSF46785">
    <property type="entry name" value="Winged helix' DNA-binding domain"/>
    <property type="match status" value="1"/>
</dbReference>
<dbReference type="GO" id="GO:0000978">
    <property type="term" value="F:RNA polymerase II cis-regulatory region sequence-specific DNA binding"/>
    <property type="evidence" value="ECO:0007669"/>
    <property type="project" value="TreeGrafter"/>
</dbReference>
<comment type="subunit">
    <text evidence="2">Homotrimer.</text>
</comment>
<evidence type="ECO:0000256" key="6">
    <source>
        <dbReference type="ARBA" id="ARBA00023125"/>
    </source>
</evidence>
<sequence>MSSENEKNVASDTKSHDSIETAQNPAAPAAAPPLEVVVLDSDDGGESHVDSGGLYFCRTVHRPIPPFLLKVHDMLENHETNNVISWTCGGSSFVITNPHTFAKDVLPMYFRHNNFQSFVAQLNTYGFRKVSWEHWEYSNENFRKGEKHLLKKIRRRNQNSHNHNSHTHENSSFTGRNIEKELEALTKEHDLLKVEFERLKDKQDSLEKKLTALVKSRAMAKGGKEGIKEKEEGVLGKRKKVEENSKSSKMPKLDEGESGKRNVKNTLISLEDVFGEPTTDWAEYCKELMEKASHHISNLEKKNPLF</sequence>
<feature type="compositionally biased region" description="Basic and acidic residues" evidence="11">
    <location>
        <begin position="222"/>
        <end position="260"/>
    </location>
</feature>
<dbReference type="GO" id="GO:0034605">
    <property type="term" value="P:cellular response to heat"/>
    <property type="evidence" value="ECO:0007669"/>
    <property type="project" value="TreeGrafter"/>
</dbReference>
<feature type="region of interest" description="Disordered" evidence="11">
    <location>
        <begin position="1"/>
        <end position="33"/>
    </location>
</feature>
<keyword evidence="3" id="KW-0597">Phosphoprotein</keyword>
<keyword evidence="10" id="KW-0175">Coiled coil</keyword>
<feature type="domain" description="HSF-type DNA-binding" evidence="12">
    <location>
        <begin position="63"/>
        <end position="156"/>
    </location>
</feature>
<feature type="coiled-coil region" evidence="10">
    <location>
        <begin position="175"/>
        <end position="216"/>
    </location>
</feature>
<comment type="subcellular location">
    <subcellularLocation>
        <location evidence="1">Nucleus</location>
    </subcellularLocation>
</comment>
<feature type="compositionally biased region" description="Basic and acidic residues" evidence="11">
    <location>
        <begin position="1"/>
        <end position="19"/>
    </location>
</feature>
<keyword evidence="7" id="KW-0804">Transcription</keyword>
<evidence type="ECO:0000256" key="1">
    <source>
        <dbReference type="ARBA" id="ARBA00004123"/>
    </source>
</evidence>
<evidence type="ECO:0000256" key="8">
    <source>
        <dbReference type="ARBA" id="ARBA00023242"/>
    </source>
</evidence>
<gene>
    <name evidence="13" type="ORF">SHERM_03116</name>
</gene>
<feature type="region of interest" description="Disordered" evidence="11">
    <location>
        <begin position="156"/>
        <end position="175"/>
    </location>
</feature>
<evidence type="ECO:0000256" key="11">
    <source>
        <dbReference type="SAM" id="MobiDB-lite"/>
    </source>
</evidence>
<evidence type="ECO:0000256" key="10">
    <source>
        <dbReference type="SAM" id="Coils"/>
    </source>
</evidence>
<evidence type="ECO:0000313" key="14">
    <source>
        <dbReference type="Proteomes" id="UP001153555"/>
    </source>
</evidence>
<evidence type="ECO:0000256" key="5">
    <source>
        <dbReference type="ARBA" id="ARBA00023016"/>
    </source>
</evidence>
<dbReference type="InterPro" id="IPR000232">
    <property type="entry name" value="HSF_DNA-bd"/>
</dbReference>
<dbReference type="AlphaFoldDB" id="A0A9N7NTW0"/>
<protein>
    <submittedName>
        <fullName evidence="13">Heat stress transcription factor A-1d</fullName>
    </submittedName>
</protein>
<evidence type="ECO:0000256" key="3">
    <source>
        <dbReference type="ARBA" id="ARBA00022553"/>
    </source>
</evidence>
<comment type="similarity">
    <text evidence="9">Belongs to the HSF family.</text>
</comment>
<dbReference type="PRINTS" id="PR00056">
    <property type="entry name" value="HSFDOMAIN"/>
</dbReference>
<dbReference type="EMBL" id="CACSLK010030184">
    <property type="protein sequence ID" value="CAA0835977.1"/>
    <property type="molecule type" value="Genomic_DNA"/>
</dbReference>
<feature type="region of interest" description="Disordered" evidence="11">
    <location>
        <begin position="221"/>
        <end position="262"/>
    </location>
</feature>
<dbReference type="Gene3D" id="1.10.10.10">
    <property type="entry name" value="Winged helix-like DNA-binding domain superfamily/Winged helix DNA-binding domain"/>
    <property type="match status" value="1"/>
</dbReference>
<evidence type="ECO:0000313" key="13">
    <source>
        <dbReference type="EMBL" id="CAA0835977.1"/>
    </source>
</evidence>
<accession>A0A9N7NTW0</accession>
<keyword evidence="8" id="KW-0539">Nucleus</keyword>
<comment type="caution">
    <text evidence="13">The sequence shown here is derived from an EMBL/GenBank/DDBJ whole genome shotgun (WGS) entry which is preliminary data.</text>
</comment>